<feature type="compositionally biased region" description="Basic and acidic residues" evidence="1">
    <location>
        <begin position="11"/>
        <end position="23"/>
    </location>
</feature>
<feature type="compositionally biased region" description="Gly residues" evidence="1">
    <location>
        <begin position="246"/>
        <end position="272"/>
    </location>
</feature>
<evidence type="ECO:0000313" key="2">
    <source>
        <dbReference type="EMBL" id="GAA2587558.1"/>
    </source>
</evidence>
<reference evidence="3" key="1">
    <citation type="journal article" date="2019" name="Int. J. Syst. Evol. Microbiol.">
        <title>The Global Catalogue of Microorganisms (GCM) 10K type strain sequencing project: providing services to taxonomists for standard genome sequencing and annotation.</title>
        <authorList>
            <consortium name="The Broad Institute Genomics Platform"/>
            <consortium name="The Broad Institute Genome Sequencing Center for Infectious Disease"/>
            <person name="Wu L."/>
            <person name="Ma J."/>
        </authorList>
    </citation>
    <scope>NUCLEOTIDE SEQUENCE [LARGE SCALE GENOMIC DNA]</scope>
    <source>
        <strain evidence="3">JCM 6833</strain>
    </source>
</reference>
<feature type="compositionally biased region" description="Gly residues" evidence="1">
    <location>
        <begin position="207"/>
        <end position="233"/>
    </location>
</feature>
<evidence type="ECO:0008006" key="4">
    <source>
        <dbReference type="Google" id="ProtNLM"/>
    </source>
</evidence>
<feature type="compositionally biased region" description="Low complexity" evidence="1">
    <location>
        <begin position="273"/>
        <end position="284"/>
    </location>
</feature>
<organism evidence="2 3">
    <name type="scientific">Actinomadura fulvescens</name>
    <dbReference type="NCBI Taxonomy" id="46160"/>
    <lineage>
        <taxon>Bacteria</taxon>
        <taxon>Bacillati</taxon>
        <taxon>Actinomycetota</taxon>
        <taxon>Actinomycetes</taxon>
        <taxon>Streptosporangiales</taxon>
        <taxon>Thermomonosporaceae</taxon>
        <taxon>Actinomadura</taxon>
    </lineage>
</organism>
<keyword evidence="3" id="KW-1185">Reference proteome</keyword>
<feature type="compositionally biased region" description="Low complexity" evidence="1">
    <location>
        <begin position="323"/>
        <end position="334"/>
    </location>
</feature>
<dbReference type="RefSeq" id="WP_344539946.1">
    <property type="nucleotide sequence ID" value="NZ_BAAATD010000002.1"/>
</dbReference>
<accession>A0ABP6BXB9</accession>
<evidence type="ECO:0000313" key="3">
    <source>
        <dbReference type="Proteomes" id="UP001501509"/>
    </source>
</evidence>
<feature type="compositionally biased region" description="Low complexity" evidence="1">
    <location>
        <begin position="234"/>
        <end position="245"/>
    </location>
</feature>
<dbReference type="Proteomes" id="UP001501509">
    <property type="component" value="Unassembled WGS sequence"/>
</dbReference>
<feature type="region of interest" description="Disordered" evidence="1">
    <location>
        <begin position="188"/>
        <end position="397"/>
    </location>
</feature>
<feature type="compositionally biased region" description="Gly residues" evidence="1">
    <location>
        <begin position="352"/>
        <end position="362"/>
    </location>
</feature>
<gene>
    <name evidence="2" type="ORF">GCM10010411_20490</name>
</gene>
<name>A0ABP6BXB9_9ACTN</name>
<feature type="region of interest" description="Disordered" evidence="1">
    <location>
        <begin position="1"/>
        <end position="25"/>
    </location>
</feature>
<proteinExistence type="predicted"/>
<dbReference type="EMBL" id="BAAATD010000002">
    <property type="protein sequence ID" value="GAA2587558.1"/>
    <property type="molecule type" value="Genomic_DNA"/>
</dbReference>
<sequence>MTETPAGPPKKIQDTRGRPEEWHGGFPQMQDIMRACDPGRVRDTGEAYLQAAQRLEQTADLIRRHAVLLAQAWKGEDSIAAQRQLKRLFQTSNNWSAGSQKVGQALQAYSEKLTWYKANPPADDNRIINGTVKFDGWTREHFHKVFGSAALGDEAFKEAQKEAADRHINYLGSAAVDINATLMPKEVVHDLPAPGSGQNPPPQSGIPSGGSGGTPTGGKVPGAGSGGFPGVGTGSVPVSAPSASPFGGGTGSGGGADLAGLGQPGPGGGAPGGSDPFGRGNPAPGVGGGPGGGGAAAGAPPGGLGGGAVPSAGSGRGTGAGAGAARPGAGPASGRQGGGPATSGGRTSRSGMMGGAPLGGPAGNKEEHEAERTTWLSEDPEVWTGAEDDEAAPPVIT</sequence>
<protein>
    <recommendedName>
        <fullName evidence="4">PPE family domain-containing protein</fullName>
    </recommendedName>
</protein>
<evidence type="ECO:0000256" key="1">
    <source>
        <dbReference type="SAM" id="MobiDB-lite"/>
    </source>
</evidence>
<feature type="compositionally biased region" description="Acidic residues" evidence="1">
    <location>
        <begin position="378"/>
        <end position="391"/>
    </location>
</feature>
<feature type="compositionally biased region" description="Gly residues" evidence="1">
    <location>
        <begin position="285"/>
        <end position="322"/>
    </location>
</feature>
<comment type="caution">
    <text evidence="2">The sequence shown here is derived from an EMBL/GenBank/DDBJ whole genome shotgun (WGS) entry which is preliminary data.</text>
</comment>